<dbReference type="KEGG" id="tsy:THSYN_17710"/>
<keyword evidence="2" id="KW-1185">Reference proteome</keyword>
<sequence length="66" mass="7373">MSRLKFCEQSLAFTAGPRKQGSNGAEIGGKESGRFLVISFTETEDAIRIVSARHMTPPERKAYEQR</sequence>
<accession>A0A2K8UH16</accession>
<protein>
    <recommendedName>
        <fullName evidence="3">BrnT family toxin</fullName>
    </recommendedName>
</protein>
<name>A0A2K8UH16_9GAMM</name>
<dbReference type="EMBL" id="CP020370">
    <property type="protein sequence ID" value="AUB84827.1"/>
    <property type="molecule type" value="Genomic_DNA"/>
</dbReference>
<dbReference type="OrthoDB" id="9802417at2"/>
<evidence type="ECO:0000313" key="1">
    <source>
        <dbReference type="EMBL" id="AUB84827.1"/>
    </source>
</evidence>
<dbReference type="Proteomes" id="UP000232638">
    <property type="component" value="Chromosome"/>
</dbReference>
<gene>
    <name evidence="1" type="ORF">THSYN_17710</name>
</gene>
<reference evidence="1 2" key="1">
    <citation type="submission" date="2017-03" db="EMBL/GenBank/DDBJ databases">
        <title>Complete genome sequence of Candidatus 'Thiodictyon syntrophicum' sp. nov. strain Cad16T, a photolithoautotroph purple sulfur bacterium isolated from an alpine meromictic lake.</title>
        <authorList>
            <person name="Luedin S.M."/>
            <person name="Pothier J.F."/>
            <person name="Danza F."/>
            <person name="Storelli N."/>
            <person name="Wittwer M."/>
            <person name="Tonolla M."/>
        </authorList>
    </citation>
    <scope>NUCLEOTIDE SEQUENCE [LARGE SCALE GENOMIC DNA]</scope>
    <source>
        <strain evidence="1 2">Cad16T</strain>
    </source>
</reference>
<organism evidence="1 2">
    <name type="scientific">Candidatus Thiodictyon syntrophicum</name>
    <dbReference type="NCBI Taxonomy" id="1166950"/>
    <lineage>
        <taxon>Bacteria</taxon>
        <taxon>Pseudomonadati</taxon>
        <taxon>Pseudomonadota</taxon>
        <taxon>Gammaproteobacteria</taxon>
        <taxon>Chromatiales</taxon>
        <taxon>Chromatiaceae</taxon>
        <taxon>Thiodictyon</taxon>
    </lineage>
</organism>
<proteinExistence type="predicted"/>
<evidence type="ECO:0008006" key="3">
    <source>
        <dbReference type="Google" id="ProtNLM"/>
    </source>
</evidence>
<dbReference type="AlphaFoldDB" id="A0A2K8UH16"/>
<evidence type="ECO:0000313" key="2">
    <source>
        <dbReference type="Proteomes" id="UP000232638"/>
    </source>
</evidence>